<reference evidence="2" key="1">
    <citation type="journal article" date="2023" name="Nat. Plants">
        <title>Single-cell RNA sequencing provides a high-resolution roadmap for understanding the multicellular compartmentation of specialized metabolism.</title>
        <authorList>
            <person name="Sun S."/>
            <person name="Shen X."/>
            <person name="Li Y."/>
            <person name="Li Y."/>
            <person name="Wang S."/>
            <person name="Li R."/>
            <person name="Zhang H."/>
            <person name="Shen G."/>
            <person name="Guo B."/>
            <person name="Wei J."/>
            <person name="Xu J."/>
            <person name="St-Pierre B."/>
            <person name="Chen S."/>
            <person name="Sun C."/>
        </authorList>
    </citation>
    <scope>NUCLEOTIDE SEQUENCE [LARGE SCALE GENOMIC DNA]</scope>
</reference>
<name>A0ACC0BRY7_CATRO</name>
<dbReference type="Proteomes" id="UP001060085">
    <property type="component" value="Linkage Group LG02"/>
</dbReference>
<protein>
    <submittedName>
        <fullName evidence="1">Uncharacterized protein</fullName>
    </submittedName>
</protein>
<evidence type="ECO:0000313" key="1">
    <source>
        <dbReference type="EMBL" id="KAI5675347.1"/>
    </source>
</evidence>
<evidence type="ECO:0000313" key="2">
    <source>
        <dbReference type="Proteomes" id="UP001060085"/>
    </source>
</evidence>
<proteinExistence type="predicted"/>
<organism evidence="1 2">
    <name type="scientific">Catharanthus roseus</name>
    <name type="common">Madagascar periwinkle</name>
    <name type="synonym">Vinca rosea</name>
    <dbReference type="NCBI Taxonomy" id="4058"/>
    <lineage>
        <taxon>Eukaryota</taxon>
        <taxon>Viridiplantae</taxon>
        <taxon>Streptophyta</taxon>
        <taxon>Embryophyta</taxon>
        <taxon>Tracheophyta</taxon>
        <taxon>Spermatophyta</taxon>
        <taxon>Magnoliopsida</taxon>
        <taxon>eudicotyledons</taxon>
        <taxon>Gunneridae</taxon>
        <taxon>Pentapetalae</taxon>
        <taxon>asterids</taxon>
        <taxon>lamiids</taxon>
        <taxon>Gentianales</taxon>
        <taxon>Apocynaceae</taxon>
        <taxon>Rauvolfioideae</taxon>
        <taxon>Vinceae</taxon>
        <taxon>Catharanthinae</taxon>
        <taxon>Catharanthus</taxon>
    </lineage>
</organism>
<dbReference type="EMBL" id="CM044702">
    <property type="protein sequence ID" value="KAI5675347.1"/>
    <property type="molecule type" value="Genomic_DNA"/>
</dbReference>
<comment type="caution">
    <text evidence="1">The sequence shown here is derived from an EMBL/GenBank/DDBJ whole genome shotgun (WGS) entry which is preliminary data.</text>
</comment>
<gene>
    <name evidence="1" type="ORF">M9H77_06297</name>
</gene>
<accession>A0ACC0BRY7</accession>
<sequence>MIMRNTSLLLFSLLLAIYAANFHLCSAAPEPVVVGTEKLRARVSYHIVESDINGNMIGGHGIYSFLRDDTTPFPPIEVIEGSLGLPVFFSPVNPKKSVLRVSTDLNVIFWDTTNVWKIHKENGQYFVTTGGIIGNPGPKTFSNWFKLEKYGNAYKFMYCPSVCRSCKFICKDVGVFVKDGKRLLALSDDQPLLVTFIEHDD</sequence>
<keyword evidence="2" id="KW-1185">Reference proteome</keyword>